<evidence type="ECO:0000313" key="1">
    <source>
        <dbReference type="EMBL" id="RSD26422.1"/>
    </source>
</evidence>
<dbReference type="OrthoDB" id="3255134at2"/>
<dbReference type="RefSeq" id="WP_125305554.1">
    <property type="nucleotide sequence ID" value="NZ_RSEC01000002.1"/>
</dbReference>
<dbReference type="AlphaFoldDB" id="A0A3R9EZ51"/>
<proteinExistence type="predicted"/>
<dbReference type="Proteomes" id="UP000267081">
    <property type="component" value="Unassembled WGS sequence"/>
</dbReference>
<keyword evidence="2" id="KW-1185">Reference proteome</keyword>
<organism evidence="1 2">
    <name type="scientific">Amycolatopsis eburnea</name>
    <dbReference type="NCBI Taxonomy" id="2267691"/>
    <lineage>
        <taxon>Bacteria</taxon>
        <taxon>Bacillati</taxon>
        <taxon>Actinomycetota</taxon>
        <taxon>Actinomycetes</taxon>
        <taxon>Pseudonocardiales</taxon>
        <taxon>Pseudonocardiaceae</taxon>
        <taxon>Amycolatopsis</taxon>
    </lineage>
</organism>
<dbReference type="EMBL" id="RSEC01000002">
    <property type="protein sequence ID" value="RSD26422.1"/>
    <property type="molecule type" value="Genomic_DNA"/>
</dbReference>
<sequence>MQPPPQAFADESFHENTDGGFYVLAAAVLPADRHDELREAMLQIRGRRRGSKLHWYPMDHQEKLDVAKRIADFDELHVVTVGTPVRPRRQERGRALCLQRLVTELHDAGVGVLVAEARQADLNARDIATVTATRHRLPAGSRCRIEHRFGADEPLLWISDVVAGAVRARINGTAEFFDPLAGCVHEVQVDTPT</sequence>
<name>A0A3R9EZ51_9PSEU</name>
<evidence type="ECO:0008006" key="3">
    <source>
        <dbReference type="Google" id="ProtNLM"/>
    </source>
</evidence>
<evidence type="ECO:0000313" key="2">
    <source>
        <dbReference type="Proteomes" id="UP000267081"/>
    </source>
</evidence>
<comment type="caution">
    <text evidence="1">The sequence shown here is derived from an EMBL/GenBank/DDBJ whole genome shotgun (WGS) entry which is preliminary data.</text>
</comment>
<reference evidence="1 2" key="1">
    <citation type="submission" date="2018-12" db="EMBL/GenBank/DDBJ databases">
        <title>Amycolatopsis eburnea sp. nov. actinomycete associate with arbuscular mycorrhiza fungal spore.</title>
        <authorList>
            <person name="Lumyong S."/>
            <person name="Chaiya L."/>
        </authorList>
    </citation>
    <scope>NUCLEOTIDE SEQUENCE [LARGE SCALE GENOMIC DNA]</scope>
    <source>
        <strain evidence="1 2">GLM-1</strain>
    </source>
</reference>
<protein>
    <recommendedName>
        <fullName evidence="3">DUF3800 domain-containing protein</fullName>
    </recommendedName>
</protein>
<gene>
    <name evidence="1" type="ORF">EIY87_00080</name>
</gene>
<accession>A0A3R9EZ51</accession>